<dbReference type="OrthoDB" id="101972at2"/>
<feature type="domain" description="FAD-dependent urate hydroxylase HpyO/Asp monooxygenase CreE-like FAD/NAD(P)-binding" evidence="1">
    <location>
        <begin position="7"/>
        <end position="147"/>
    </location>
</feature>
<dbReference type="InterPro" id="IPR036188">
    <property type="entry name" value="FAD/NAD-bd_sf"/>
</dbReference>
<comment type="caution">
    <text evidence="2">The sequence shown here is derived from an EMBL/GenBank/DDBJ whole genome shotgun (WGS) entry which is preliminary data.</text>
</comment>
<dbReference type="Pfam" id="PF13454">
    <property type="entry name" value="NAD_binding_9"/>
    <property type="match status" value="1"/>
</dbReference>
<name>A0A2A4B9A5_9SPHN</name>
<dbReference type="EMBL" id="NWMW01000001">
    <property type="protein sequence ID" value="PCD04650.1"/>
    <property type="molecule type" value="Genomic_DNA"/>
</dbReference>
<evidence type="ECO:0000313" key="2">
    <source>
        <dbReference type="EMBL" id="PCD04650.1"/>
    </source>
</evidence>
<dbReference type="InterPro" id="IPR052189">
    <property type="entry name" value="L-asp_N-monooxygenase_NS-form"/>
</dbReference>
<dbReference type="PANTHER" id="PTHR40254:SF1">
    <property type="entry name" value="BLR0577 PROTEIN"/>
    <property type="match status" value="1"/>
</dbReference>
<keyword evidence="3" id="KW-1185">Reference proteome</keyword>
<dbReference type="PANTHER" id="PTHR40254">
    <property type="entry name" value="BLR0577 PROTEIN"/>
    <property type="match status" value="1"/>
</dbReference>
<evidence type="ECO:0000259" key="1">
    <source>
        <dbReference type="Pfam" id="PF13454"/>
    </source>
</evidence>
<accession>A0A2A4B9A5</accession>
<dbReference type="Proteomes" id="UP000218366">
    <property type="component" value="Unassembled WGS sequence"/>
</dbReference>
<dbReference type="SUPFAM" id="SSF51905">
    <property type="entry name" value="FAD/NAD(P)-binding domain"/>
    <property type="match status" value="2"/>
</dbReference>
<organism evidence="2 3">
    <name type="scientific">Sphingomonas spermidinifaciens</name>
    <dbReference type="NCBI Taxonomy" id="1141889"/>
    <lineage>
        <taxon>Bacteria</taxon>
        <taxon>Pseudomonadati</taxon>
        <taxon>Pseudomonadota</taxon>
        <taxon>Alphaproteobacteria</taxon>
        <taxon>Sphingomonadales</taxon>
        <taxon>Sphingomonadaceae</taxon>
        <taxon>Sphingomonas</taxon>
    </lineage>
</organism>
<dbReference type="Gene3D" id="3.50.50.60">
    <property type="entry name" value="FAD/NAD(P)-binding domain"/>
    <property type="match status" value="1"/>
</dbReference>
<dbReference type="RefSeq" id="WP_096343045.1">
    <property type="nucleotide sequence ID" value="NZ_NWMW01000001.1"/>
</dbReference>
<proteinExistence type="predicted"/>
<evidence type="ECO:0000313" key="3">
    <source>
        <dbReference type="Proteomes" id="UP000218366"/>
    </source>
</evidence>
<dbReference type="AlphaFoldDB" id="A0A2A4B9A5"/>
<reference evidence="2 3" key="1">
    <citation type="submission" date="2017-09" db="EMBL/GenBank/DDBJ databases">
        <title>Sphingomonas spermidinifaciens 9NM-10, whole genome shotgun sequence.</title>
        <authorList>
            <person name="Feng G."/>
            <person name="Zhu H."/>
        </authorList>
    </citation>
    <scope>NUCLEOTIDE SEQUENCE [LARGE SCALE GENOMIC DNA]</scope>
    <source>
        <strain evidence="2 3">9NM-10</strain>
    </source>
</reference>
<dbReference type="InterPro" id="IPR038732">
    <property type="entry name" value="HpyO/CreE_NAD-binding"/>
</dbReference>
<gene>
    <name evidence="2" type="ORF">COC42_02570</name>
</gene>
<protein>
    <submittedName>
        <fullName evidence="2">FAD-dependent oxidoreductase</fullName>
    </submittedName>
</protein>
<sequence>MREHVLVVGGGFSGTLLGINLLRHDGPRVTLVERRPNQVARGVAYSAADDSHLLNVRAANMSALPDDPDHFVQWLEREGEGGPRSFVRRTNYGRYLSALLDAARARAGDRLVVETGDVSAVEANGDVRAVIDGAERTFDRAVLAVGNLPPHAPPGIDADVLPRGLYCDDPWAADIADGLSGEDEVLLLGTGLTAIDAALLLDRRGFEGRIVAMSRRGLVPRAHVEGQAKAPPAEEKPARTLPALVEAVREQAAAAGDWRAAVDALRPVTQLMWAGADLTTRQRFLRHLRPFWDVHRHRLAPQVAARIEAMVAEGRLAFQAGKLAAIRPEGVSATVDWRPRGADATSSARFRRIVNCTGPQGDLKRAADPLLRQLMAAGAIRPDAARLGIDVAADTRVIGADGRAAERLYAIGPMTRGAWWEVVAVPDIRVQAWNLARTLANAHWVGGEGL</sequence>